<organism evidence="1 2">
    <name type="scientific">Streptomyces boluensis</name>
    <dbReference type="NCBI Taxonomy" id="1775135"/>
    <lineage>
        <taxon>Bacteria</taxon>
        <taxon>Bacillati</taxon>
        <taxon>Actinomycetota</taxon>
        <taxon>Actinomycetes</taxon>
        <taxon>Kitasatosporales</taxon>
        <taxon>Streptomycetaceae</taxon>
        <taxon>Streptomyces</taxon>
    </lineage>
</organism>
<dbReference type="RefSeq" id="WP_161705655.1">
    <property type="nucleotide sequence ID" value="NZ_JAAAHS010000572.1"/>
</dbReference>
<evidence type="ECO:0000313" key="2">
    <source>
        <dbReference type="Proteomes" id="UP000598297"/>
    </source>
</evidence>
<dbReference type="Gene3D" id="3.30.1330.30">
    <property type="match status" value="1"/>
</dbReference>
<name>A0A964XPG3_9ACTN</name>
<dbReference type="Proteomes" id="UP000598297">
    <property type="component" value="Unassembled WGS sequence"/>
</dbReference>
<dbReference type="InterPro" id="IPR041289">
    <property type="entry name" value="Bact_RF_family3"/>
</dbReference>
<gene>
    <name evidence="1" type="ORF">GUY60_36015</name>
</gene>
<evidence type="ECO:0000313" key="1">
    <source>
        <dbReference type="EMBL" id="NBE56739.1"/>
    </source>
</evidence>
<dbReference type="Pfam" id="PF18845">
    <property type="entry name" value="baeRF_family3"/>
    <property type="match status" value="1"/>
</dbReference>
<dbReference type="SUPFAM" id="SSF55315">
    <property type="entry name" value="L30e-like"/>
    <property type="match status" value="1"/>
</dbReference>
<dbReference type="EMBL" id="JAAAHS010000572">
    <property type="protein sequence ID" value="NBE56739.1"/>
    <property type="molecule type" value="Genomic_DNA"/>
</dbReference>
<comment type="caution">
    <text evidence="1">The sequence shown here is derived from an EMBL/GenBank/DDBJ whole genome shotgun (WGS) entry which is preliminary data.</text>
</comment>
<sequence>MQPALTPAVLAGLRKPRPYPAVSVVLPTHRRQPDNAQDALRLDNLVAEAARQLEADPAVTRARAEDVLGRLRSAVVELDPGQAREGLVLFAAPGEQQTWVLCRDVPERVVLGDTFLTRNLVAADAALRPYRVLTVAADRVALWDGQGDDLTAHDDHGFPRTRSLEDPDVERKEQVGDIPSAYRDERTRQFFREAGTALAELAAAEARPLYVIGEPAALTLLAEVGSAVRAGVQIPHGGLGHASATAVAQAVAPARAETAERAAAAAHDKLDAARGHKTYAAGLDEVWHAATSGRVELLVVEEHFRASVRVGEDHLTPSEPGDLDAVHDIVDDVVESVLETGGEVTFVPDGSLGEGVGIAAGLRY</sequence>
<dbReference type="InterPro" id="IPR029064">
    <property type="entry name" value="Ribosomal_eL30-like_sf"/>
</dbReference>
<reference evidence="1" key="1">
    <citation type="submission" date="2020-01" db="EMBL/GenBank/DDBJ databases">
        <title>Whole-genome analyses of novel actinobacteria.</title>
        <authorList>
            <person name="Sahin N."/>
        </authorList>
    </citation>
    <scope>NUCLEOTIDE SEQUENCE</scope>
    <source>
        <strain evidence="1">YC537</strain>
    </source>
</reference>
<protein>
    <submittedName>
        <fullName evidence="1">Chemotaxis protein</fullName>
    </submittedName>
</protein>
<dbReference type="AlphaFoldDB" id="A0A964XPG3"/>
<keyword evidence="2" id="KW-1185">Reference proteome</keyword>
<accession>A0A964XPG3</accession>
<dbReference type="OrthoDB" id="3449793at2"/>
<proteinExistence type="predicted"/>